<evidence type="ECO:0000256" key="1">
    <source>
        <dbReference type="ARBA" id="ARBA00022679"/>
    </source>
</evidence>
<dbReference type="AlphaFoldDB" id="A0A840PT80"/>
<accession>A0A840PT80</accession>
<dbReference type="Proteomes" id="UP000557217">
    <property type="component" value="Unassembled WGS sequence"/>
</dbReference>
<comment type="caution">
    <text evidence="5">The sequence shown here is derived from an EMBL/GenBank/DDBJ whole genome shotgun (WGS) entry which is preliminary data.</text>
</comment>
<keyword evidence="1 5" id="KW-0808">Transferase</keyword>
<dbReference type="RefSeq" id="WP_016838821.1">
    <property type="nucleotide sequence ID" value="NZ_JAAXPW010000002.1"/>
</dbReference>
<reference evidence="5 6" key="1">
    <citation type="submission" date="2020-08" db="EMBL/GenBank/DDBJ databases">
        <title>Genomic Encyclopedia of Type Strains, Phase IV (KMG-IV): sequencing the most valuable type-strain genomes for metagenomic binning, comparative biology and taxonomic classification.</title>
        <authorList>
            <person name="Goeker M."/>
        </authorList>
    </citation>
    <scope>NUCLEOTIDE SEQUENCE [LARGE SCALE GENOMIC DNA]</scope>
    <source>
        <strain evidence="5 6">DSM 10633</strain>
    </source>
</reference>
<dbReference type="Pfam" id="PF20866">
    <property type="entry name" value="MdcG_N"/>
    <property type="match status" value="1"/>
</dbReference>
<dbReference type="GO" id="GO:0016779">
    <property type="term" value="F:nucleotidyltransferase activity"/>
    <property type="evidence" value="ECO:0007669"/>
    <property type="project" value="UniProtKB-KW"/>
</dbReference>
<dbReference type="NCBIfam" id="TIGR03135">
    <property type="entry name" value="malonate_mdcG"/>
    <property type="match status" value="1"/>
</dbReference>
<dbReference type="EMBL" id="JACHGZ010000002">
    <property type="protein sequence ID" value="MBB5147971.1"/>
    <property type="molecule type" value="Genomic_DNA"/>
</dbReference>
<gene>
    <name evidence="5" type="ORF">HNR36_000353</name>
</gene>
<dbReference type="InterPro" id="IPR048903">
    <property type="entry name" value="MdcG_N"/>
</dbReference>
<dbReference type="EC" id="2.7.7.66" evidence="5"/>
<feature type="domain" description="Phosphoribosyl-dephospho-CoA transferase MdcG C-terminal" evidence="3">
    <location>
        <begin position="91"/>
        <end position="198"/>
    </location>
</feature>
<evidence type="ECO:0000313" key="6">
    <source>
        <dbReference type="Proteomes" id="UP000557217"/>
    </source>
</evidence>
<keyword evidence="2 5" id="KW-0548">Nucleotidyltransferase</keyword>
<dbReference type="NCBIfam" id="NF002332">
    <property type="entry name" value="PRK01293.1"/>
    <property type="match status" value="1"/>
</dbReference>
<evidence type="ECO:0000256" key="2">
    <source>
        <dbReference type="ARBA" id="ARBA00022695"/>
    </source>
</evidence>
<dbReference type="Pfam" id="PF10620">
    <property type="entry name" value="MdcG"/>
    <property type="match status" value="1"/>
</dbReference>
<organism evidence="5 6">
    <name type="scientific">Ureibacillus thermosphaericus</name>
    <dbReference type="NCBI Taxonomy" id="51173"/>
    <lineage>
        <taxon>Bacteria</taxon>
        <taxon>Bacillati</taxon>
        <taxon>Bacillota</taxon>
        <taxon>Bacilli</taxon>
        <taxon>Bacillales</taxon>
        <taxon>Caryophanaceae</taxon>
        <taxon>Ureibacillus</taxon>
    </lineage>
</organism>
<dbReference type="InterPro" id="IPR049180">
    <property type="entry name" value="MdcG_C"/>
</dbReference>
<protein>
    <submittedName>
        <fullName evidence="5">Phosphoribosyl-dephospho-CoA transferase</fullName>
        <ecNumber evidence="5">2.7.7.66</ecNumber>
    </submittedName>
</protein>
<evidence type="ECO:0000259" key="3">
    <source>
        <dbReference type="Pfam" id="PF10620"/>
    </source>
</evidence>
<name>A0A840PT80_URETH</name>
<keyword evidence="6" id="KW-1185">Reference proteome</keyword>
<evidence type="ECO:0000259" key="4">
    <source>
        <dbReference type="Pfam" id="PF20866"/>
    </source>
</evidence>
<evidence type="ECO:0000313" key="5">
    <source>
        <dbReference type="EMBL" id="MBB5147971.1"/>
    </source>
</evidence>
<proteinExistence type="predicted"/>
<sequence>MEIKVHDIVKFESIAVLEKTTPIPDWVFNAPAAKNYGVVRRMPIMDDMVPIGLRGNTREQRFGTFIHKSRIVEVMTPIELVDRIEGYTNEIHLPTLKKIKQAFEQFNLRWGPTGSVGFELATGISVTTERSDIDVCIYMDAIDRELLVEVGKFLKTLERRVDVQVELASVGAFLLHDFLKHEKLGFVIRTPFGPQLCTTVENQIRLLVNQ</sequence>
<feature type="domain" description="Phosphoribosyl-dephospho-CoA transferase MdcG N-terminal" evidence="4">
    <location>
        <begin position="5"/>
        <end position="77"/>
    </location>
</feature>
<dbReference type="InterPro" id="IPR017557">
    <property type="entry name" value="Holo-ACP_synthase"/>
</dbReference>